<reference evidence="1" key="1">
    <citation type="submission" date="2020-10" db="EMBL/GenBank/DDBJ databases">
        <authorList>
            <person name="Castelo-Branco R."/>
            <person name="Eusebio N."/>
            <person name="Adriana R."/>
            <person name="Vieira A."/>
            <person name="Brugerolle De Fraissinette N."/>
            <person name="Rezende De Castro R."/>
            <person name="Schneider M.P."/>
            <person name="Vasconcelos V."/>
            <person name="Leao P.N."/>
        </authorList>
    </citation>
    <scope>NUCLEOTIDE SEQUENCE</scope>
    <source>
        <strain evidence="1">LEGE 07157</strain>
    </source>
</reference>
<dbReference type="AlphaFoldDB" id="A0A8J7DXS1"/>
<dbReference type="EMBL" id="JADEWZ010000023">
    <property type="protein sequence ID" value="MBE9117306.1"/>
    <property type="molecule type" value="Genomic_DNA"/>
</dbReference>
<protein>
    <submittedName>
        <fullName evidence="1">Uncharacterized protein</fullName>
    </submittedName>
</protein>
<evidence type="ECO:0000313" key="2">
    <source>
        <dbReference type="Proteomes" id="UP000654482"/>
    </source>
</evidence>
<sequence length="190" mass="22011">MTQDNRSVRLEFDPDRAYIAITYDEMEVGFCTPEFASRIVETLNESEQLREDHETLTKALQIACIDILKRSGGDPSQASRLMQRYLEKAKRPEHGTRAIAYMLRDRQRELNVSDKQFARFCDSYRLSPQELRDIYRGKEISDEQLKLLSRILGRTVQELMEVRDGFSNNEIGMLARILGTSTDELATLLK</sequence>
<gene>
    <name evidence="1" type="ORF">IQ249_15510</name>
</gene>
<evidence type="ECO:0000313" key="1">
    <source>
        <dbReference type="EMBL" id="MBE9117306.1"/>
    </source>
</evidence>
<name>A0A8J7DXS1_9CYAN</name>
<keyword evidence="2" id="KW-1185">Reference proteome</keyword>
<accession>A0A8J7DXS1</accession>
<proteinExistence type="predicted"/>
<dbReference type="Proteomes" id="UP000654482">
    <property type="component" value="Unassembled WGS sequence"/>
</dbReference>
<comment type="caution">
    <text evidence="1">The sequence shown here is derived from an EMBL/GenBank/DDBJ whole genome shotgun (WGS) entry which is preliminary data.</text>
</comment>
<organism evidence="1 2">
    <name type="scientific">Lusitaniella coriacea LEGE 07157</name>
    <dbReference type="NCBI Taxonomy" id="945747"/>
    <lineage>
        <taxon>Bacteria</taxon>
        <taxon>Bacillati</taxon>
        <taxon>Cyanobacteriota</taxon>
        <taxon>Cyanophyceae</taxon>
        <taxon>Spirulinales</taxon>
        <taxon>Lusitaniellaceae</taxon>
        <taxon>Lusitaniella</taxon>
    </lineage>
</organism>
<dbReference type="RefSeq" id="WP_194030391.1">
    <property type="nucleotide sequence ID" value="NZ_JADEWZ010000023.1"/>
</dbReference>